<evidence type="ECO:0000259" key="3">
    <source>
        <dbReference type="PROSITE" id="PS50977"/>
    </source>
</evidence>
<reference evidence="4 5" key="1">
    <citation type="submission" date="2021-11" db="EMBL/GenBank/DDBJ databases">
        <authorList>
            <person name="Lee D.-H."/>
            <person name="Kim S.-B."/>
        </authorList>
    </citation>
    <scope>NUCLEOTIDE SEQUENCE [LARGE SCALE GENOMIC DNA]</scope>
    <source>
        <strain evidence="4 5">KCTC 52223</strain>
    </source>
</reference>
<protein>
    <submittedName>
        <fullName evidence="4">TetR/AcrR family transcriptional regulator</fullName>
    </submittedName>
</protein>
<dbReference type="Proteomes" id="UP001198862">
    <property type="component" value="Unassembled WGS sequence"/>
</dbReference>
<dbReference type="InterPro" id="IPR001647">
    <property type="entry name" value="HTH_TetR"/>
</dbReference>
<evidence type="ECO:0000256" key="1">
    <source>
        <dbReference type="ARBA" id="ARBA00023125"/>
    </source>
</evidence>
<dbReference type="SUPFAM" id="SSF46689">
    <property type="entry name" value="Homeodomain-like"/>
    <property type="match status" value="1"/>
</dbReference>
<dbReference type="PROSITE" id="PS50977">
    <property type="entry name" value="HTH_TETR_2"/>
    <property type="match status" value="1"/>
</dbReference>
<accession>A0ABS8KN11</accession>
<evidence type="ECO:0000256" key="2">
    <source>
        <dbReference type="PROSITE-ProRule" id="PRU00335"/>
    </source>
</evidence>
<dbReference type="RefSeq" id="WP_230548687.1">
    <property type="nucleotide sequence ID" value="NZ_JAJISD010000001.1"/>
</dbReference>
<feature type="DNA-binding region" description="H-T-H motif" evidence="2">
    <location>
        <begin position="43"/>
        <end position="62"/>
    </location>
</feature>
<proteinExistence type="predicted"/>
<feature type="domain" description="HTH tetR-type" evidence="3">
    <location>
        <begin position="20"/>
        <end position="80"/>
    </location>
</feature>
<keyword evidence="1 2" id="KW-0238">DNA-binding</keyword>
<comment type="caution">
    <text evidence="4">The sequence shown here is derived from an EMBL/GenBank/DDBJ whole genome shotgun (WGS) entry which is preliminary data.</text>
</comment>
<evidence type="ECO:0000313" key="5">
    <source>
        <dbReference type="Proteomes" id="UP001198862"/>
    </source>
</evidence>
<organism evidence="4 5">
    <name type="scientific">Reyranella aquatilis</name>
    <dbReference type="NCBI Taxonomy" id="2035356"/>
    <lineage>
        <taxon>Bacteria</taxon>
        <taxon>Pseudomonadati</taxon>
        <taxon>Pseudomonadota</taxon>
        <taxon>Alphaproteobacteria</taxon>
        <taxon>Hyphomicrobiales</taxon>
        <taxon>Reyranellaceae</taxon>
        <taxon>Reyranella</taxon>
    </lineage>
</organism>
<evidence type="ECO:0000313" key="4">
    <source>
        <dbReference type="EMBL" id="MCC8427453.1"/>
    </source>
</evidence>
<sequence length="211" mass="23852">MHATSLPKSAKIDGRRLRSERTKQLIIEAYIALAEEMSPRVPTAAEIAERAGYSVRSIFERFPDIRALQVAAIDYSLAQISALGPPRGADGDRTTRIISHVRTRGETCERWLPLWRSLIVNQGDSPEIKARIRIARDRVTSRMEMMFAPELAALPAEERQQMLIALEALTDVESWARMREFFSLSFDDACLVWIQTIGRLLPNPNDPCAMT</sequence>
<gene>
    <name evidence="4" type="ORF">LJ725_00615</name>
</gene>
<dbReference type="EMBL" id="JAJISD010000001">
    <property type="protein sequence ID" value="MCC8427453.1"/>
    <property type="molecule type" value="Genomic_DNA"/>
</dbReference>
<dbReference type="Gene3D" id="1.10.357.10">
    <property type="entry name" value="Tetracycline Repressor, domain 2"/>
    <property type="match status" value="1"/>
</dbReference>
<keyword evidence="5" id="KW-1185">Reference proteome</keyword>
<name>A0ABS8KN11_9HYPH</name>
<dbReference type="InterPro" id="IPR009057">
    <property type="entry name" value="Homeodomain-like_sf"/>
</dbReference>